<dbReference type="Pfam" id="PF03692">
    <property type="entry name" value="CxxCxxCC"/>
    <property type="match status" value="1"/>
</dbReference>
<dbReference type="InterPro" id="IPR005358">
    <property type="entry name" value="Puta_zinc/iron-chelating_dom"/>
</dbReference>
<keyword evidence="2" id="KW-1185">Reference proteome</keyword>
<proteinExistence type="predicted"/>
<dbReference type="RefSeq" id="WP_210758975.1">
    <property type="nucleotide sequence ID" value="NZ_CP060139.1"/>
</dbReference>
<reference evidence="1 2" key="1">
    <citation type="submission" date="2020-08" db="EMBL/GenBank/DDBJ databases">
        <title>Croceimicrobium hydrocarbonivorans gen. nov., sp. nov., a novel marine bacterium isolated from a bacterial consortium that degrades polyethylene terephthalate.</title>
        <authorList>
            <person name="Liu R."/>
        </authorList>
    </citation>
    <scope>NUCLEOTIDE SEQUENCE [LARGE SCALE GENOMIC DNA]</scope>
    <source>
        <strain evidence="1 2">A20-9</strain>
    </source>
</reference>
<organism evidence="1 2">
    <name type="scientific">Croceimicrobium hydrocarbonivorans</name>
    <dbReference type="NCBI Taxonomy" id="2761580"/>
    <lineage>
        <taxon>Bacteria</taxon>
        <taxon>Pseudomonadati</taxon>
        <taxon>Bacteroidota</taxon>
        <taxon>Flavobacteriia</taxon>
        <taxon>Flavobacteriales</taxon>
        <taxon>Owenweeksiaceae</taxon>
        <taxon>Croceimicrobium</taxon>
    </lineage>
</organism>
<dbReference type="KEGG" id="chyd:H4K34_00995"/>
<evidence type="ECO:0000313" key="1">
    <source>
        <dbReference type="EMBL" id="QNR24448.1"/>
    </source>
</evidence>
<sequence>MSIAIRVRQVQKVFGQLEEETKAFQKVSGLACLSGCGHCCNKADIEAAVLEFLPYAFHLFLEGQHELAKQQIQANTTGLCHGFKPIIANSPYLKGRCTIYEDRGLICRLFGFATIRDKNGDRQLSTCKWIKGSQADTLLASQALIQKGRAPHYMSYYQKLAQIDFRLGQEYLPINKAILRAIEEVENYYQYRPFPYRLRKSA</sequence>
<dbReference type="EMBL" id="CP060139">
    <property type="protein sequence ID" value="QNR24448.1"/>
    <property type="molecule type" value="Genomic_DNA"/>
</dbReference>
<dbReference type="Proteomes" id="UP000516305">
    <property type="component" value="Chromosome"/>
</dbReference>
<protein>
    <submittedName>
        <fullName evidence="1">YkgJ family cysteine cluster protein</fullName>
    </submittedName>
</protein>
<dbReference type="AlphaFoldDB" id="A0A7H0VFF0"/>
<gene>
    <name evidence="1" type="ORF">H4K34_00995</name>
</gene>
<accession>A0A7H0VFF0</accession>
<evidence type="ECO:0000313" key="2">
    <source>
        <dbReference type="Proteomes" id="UP000516305"/>
    </source>
</evidence>
<name>A0A7H0VFF0_9FLAO</name>